<accession>A0ABQ9G483</accession>
<keyword evidence="2" id="KW-1185">Reference proteome</keyword>
<proteinExistence type="predicted"/>
<gene>
    <name evidence="1" type="ORF">PR048_031064</name>
</gene>
<comment type="caution">
    <text evidence="1">The sequence shown here is derived from an EMBL/GenBank/DDBJ whole genome shotgun (WGS) entry which is preliminary data.</text>
</comment>
<evidence type="ECO:0000313" key="2">
    <source>
        <dbReference type="Proteomes" id="UP001159363"/>
    </source>
</evidence>
<name>A0ABQ9G483_9NEOP</name>
<reference evidence="1 2" key="1">
    <citation type="submission" date="2023-02" db="EMBL/GenBank/DDBJ databases">
        <title>LHISI_Scaffold_Assembly.</title>
        <authorList>
            <person name="Stuart O.P."/>
            <person name="Cleave R."/>
            <person name="Magrath M.J.L."/>
            <person name="Mikheyev A.S."/>
        </authorList>
    </citation>
    <scope>NUCLEOTIDE SEQUENCE [LARGE SCALE GENOMIC DNA]</scope>
    <source>
        <strain evidence="1">Daus_M_001</strain>
        <tissue evidence="1">Leg muscle</tissue>
    </source>
</reference>
<organism evidence="1 2">
    <name type="scientific">Dryococelus australis</name>
    <dbReference type="NCBI Taxonomy" id="614101"/>
    <lineage>
        <taxon>Eukaryota</taxon>
        <taxon>Metazoa</taxon>
        <taxon>Ecdysozoa</taxon>
        <taxon>Arthropoda</taxon>
        <taxon>Hexapoda</taxon>
        <taxon>Insecta</taxon>
        <taxon>Pterygota</taxon>
        <taxon>Neoptera</taxon>
        <taxon>Polyneoptera</taxon>
        <taxon>Phasmatodea</taxon>
        <taxon>Verophasmatodea</taxon>
        <taxon>Anareolatae</taxon>
        <taxon>Phasmatidae</taxon>
        <taxon>Eurycanthinae</taxon>
        <taxon>Dryococelus</taxon>
    </lineage>
</organism>
<evidence type="ECO:0000313" key="1">
    <source>
        <dbReference type="EMBL" id="KAJ8867265.1"/>
    </source>
</evidence>
<protein>
    <submittedName>
        <fullName evidence="1">Uncharacterized protein</fullName>
    </submittedName>
</protein>
<dbReference type="EMBL" id="JARBHB010000015">
    <property type="protein sequence ID" value="KAJ8867265.1"/>
    <property type="molecule type" value="Genomic_DNA"/>
</dbReference>
<dbReference type="Proteomes" id="UP001159363">
    <property type="component" value="Chromosome 14"/>
</dbReference>
<sequence length="104" mass="11934">MSWYAETVKCAFKDLRREGKFDDIFEGCNSYVEELDLEPVKTSRVRKPPKKYSSEANCNLESHASMEQYKKLETILMSGEVLKVVDSYPDSLKLRFAKTSGVVI</sequence>